<proteinExistence type="inferred from homology"/>
<dbReference type="EMBL" id="CP071793">
    <property type="protein sequence ID" value="QTD50492.1"/>
    <property type="molecule type" value="Genomic_DNA"/>
</dbReference>
<feature type="transmembrane region" description="Helical" evidence="7">
    <location>
        <begin position="444"/>
        <end position="473"/>
    </location>
</feature>
<keyword evidence="4 7" id="KW-1133">Transmembrane helix</keyword>
<dbReference type="PANTHER" id="PTHR30625">
    <property type="entry name" value="PROTEIN TOLQ"/>
    <property type="match status" value="1"/>
</dbReference>
<dbReference type="RefSeq" id="WP_237380239.1">
    <property type="nucleotide sequence ID" value="NZ_CP071793.1"/>
</dbReference>
<keyword evidence="5 7" id="KW-0472">Membrane</keyword>
<reference evidence="9" key="1">
    <citation type="submission" date="2021-03" db="EMBL/GenBank/DDBJ databases">
        <title>Acanthopleuribacteraceae sp. M133.</title>
        <authorList>
            <person name="Wang G."/>
        </authorList>
    </citation>
    <scope>NUCLEOTIDE SEQUENCE</scope>
    <source>
        <strain evidence="9">M133</strain>
    </source>
</reference>
<dbReference type="InterPro" id="IPR050790">
    <property type="entry name" value="ExbB/TolQ_transport"/>
</dbReference>
<dbReference type="Proteomes" id="UP000663929">
    <property type="component" value="Chromosome"/>
</dbReference>
<dbReference type="PANTHER" id="PTHR30625:SF11">
    <property type="entry name" value="MOTA_TOLQ_EXBB PROTON CHANNEL DOMAIN-CONTAINING PROTEIN"/>
    <property type="match status" value="1"/>
</dbReference>
<evidence type="ECO:0000313" key="9">
    <source>
        <dbReference type="EMBL" id="QTD50492.1"/>
    </source>
</evidence>
<name>A0A8A4TN14_SULCO</name>
<feature type="transmembrane region" description="Helical" evidence="7">
    <location>
        <begin position="299"/>
        <end position="322"/>
    </location>
</feature>
<keyword evidence="10" id="KW-1185">Reference proteome</keyword>
<evidence type="ECO:0000256" key="2">
    <source>
        <dbReference type="ARBA" id="ARBA00022475"/>
    </source>
</evidence>
<sequence length="504" mass="56906">MSVFMLLPAVFLWFAVVSLFLWFSVNRWFPRQPMGPYLNYDEPRLSLFPYANRKALLAGFLTACLFLWGTRLGIAKLASYYLASNANNVSAALLEREMGYDLGALHRQRARLNDGDFRAYWQKYAEVLNQREGQPNTDPKGLSKDPRLFTRFRTTYCFDTNDLKLVTPDPGLDAMFAALTQNPNALDGFVAAMWVLKSDERQGAPQIGALADDGEARYLDKLVRRQFEVPLFAWDLPAPRGRDILKRLGSFLEEAKPQKAHWHHYLNGAMAEGSGPAFEKLLSAHLDRMADLMTPFYRVLQMVFGFIQLLTLTLFFAGLVMLRMRLDLLNQEKTWKCYWNNRKTAEGTQGWGLLALQMWRRMRAEFADKTHAQDEAKRLKMHAWLRQLEERIEKTEYTLIDYIVWGMPSLGFIGTVLGIGAALGDADKVVRATNAVEQAGAISAVTSLLGVAFDTTLVALICGLPLTALIFALRAKESKFLTDLPDELEHAGIFAEINGHGGTT</sequence>
<keyword evidence="6" id="KW-0653">Protein transport</keyword>
<evidence type="ECO:0000256" key="3">
    <source>
        <dbReference type="ARBA" id="ARBA00022692"/>
    </source>
</evidence>
<dbReference type="KEGG" id="scor:J3U87_33325"/>
<dbReference type="Pfam" id="PF01618">
    <property type="entry name" value="MotA_ExbB"/>
    <property type="match status" value="1"/>
</dbReference>
<organism evidence="9 10">
    <name type="scientific">Sulfidibacter corallicola</name>
    <dbReference type="NCBI Taxonomy" id="2818388"/>
    <lineage>
        <taxon>Bacteria</taxon>
        <taxon>Pseudomonadati</taxon>
        <taxon>Acidobacteriota</taxon>
        <taxon>Holophagae</taxon>
        <taxon>Acanthopleuribacterales</taxon>
        <taxon>Acanthopleuribacteraceae</taxon>
        <taxon>Sulfidibacter</taxon>
    </lineage>
</organism>
<feature type="transmembrane region" description="Helical" evidence="7">
    <location>
        <begin position="402"/>
        <end position="424"/>
    </location>
</feature>
<comment type="subcellular location">
    <subcellularLocation>
        <location evidence="1">Cell membrane</location>
        <topology evidence="1">Multi-pass membrane protein</topology>
    </subcellularLocation>
    <subcellularLocation>
        <location evidence="6">Membrane</location>
        <topology evidence="6">Multi-pass membrane protein</topology>
    </subcellularLocation>
</comment>
<evidence type="ECO:0000259" key="8">
    <source>
        <dbReference type="Pfam" id="PF01618"/>
    </source>
</evidence>
<dbReference type="GO" id="GO:0017038">
    <property type="term" value="P:protein import"/>
    <property type="evidence" value="ECO:0007669"/>
    <property type="project" value="TreeGrafter"/>
</dbReference>
<keyword evidence="3 7" id="KW-0812">Transmembrane</keyword>
<evidence type="ECO:0000256" key="1">
    <source>
        <dbReference type="ARBA" id="ARBA00004651"/>
    </source>
</evidence>
<evidence type="ECO:0000313" key="10">
    <source>
        <dbReference type="Proteomes" id="UP000663929"/>
    </source>
</evidence>
<feature type="domain" description="MotA/TolQ/ExbB proton channel" evidence="8">
    <location>
        <begin position="369"/>
        <end position="479"/>
    </location>
</feature>
<gene>
    <name evidence="9" type="ORF">J3U87_33325</name>
</gene>
<dbReference type="InterPro" id="IPR002898">
    <property type="entry name" value="MotA_ExbB_proton_chnl"/>
</dbReference>
<dbReference type="AlphaFoldDB" id="A0A8A4TN14"/>
<protein>
    <submittedName>
        <fullName evidence="9">MotA/TolQ/ExbB proton channel family protein</fullName>
    </submittedName>
</protein>
<dbReference type="GO" id="GO:0005886">
    <property type="term" value="C:plasma membrane"/>
    <property type="evidence" value="ECO:0007669"/>
    <property type="project" value="UniProtKB-SubCell"/>
</dbReference>
<evidence type="ECO:0000256" key="5">
    <source>
        <dbReference type="ARBA" id="ARBA00023136"/>
    </source>
</evidence>
<evidence type="ECO:0000256" key="7">
    <source>
        <dbReference type="SAM" id="Phobius"/>
    </source>
</evidence>
<keyword evidence="2" id="KW-1003">Cell membrane</keyword>
<accession>A0A8A4TN14</accession>
<feature type="transmembrane region" description="Helical" evidence="7">
    <location>
        <begin position="55"/>
        <end position="74"/>
    </location>
</feature>
<comment type="similarity">
    <text evidence="6">Belongs to the exbB/tolQ family.</text>
</comment>
<evidence type="ECO:0000256" key="6">
    <source>
        <dbReference type="RuleBase" id="RU004057"/>
    </source>
</evidence>
<keyword evidence="6" id="KW-0813">Transport</keyword>
<evidence type="ECO:0000256" key="4">
    <source>
        <dbReference type="ARBA" id="ARBA00022989"/>
    </source>
</evidence>
<feature type="transmembrane region" description="Helical" evidence="7">
    <location>
        <begin position="6"/>
        <end position="25"/>
    </location>
</feature>